<dbReference type="AlphaFoldDB" id="A0A4Y2JLW4"/>
<gene>
    <name evidence="1" type="ORF">AVEN_75836_1</name>
</gene>
<organism evidence="1 2">
    <name type="scientific">Araneus ventricosus</name>
    <name type="common">Orbweaver spider</name>
    <name type="synonym">Epeira ventricosa</name>
    <dbReference type="NCBI Taxonomy" id="182803"/>
    <lineage>
        <taxon>Eukaryota</taxon>
        <taxon>Metazoa</taxon>
        <taxon>Ecdysozoa</taxon>
        <taxon>Arthropoda</taxon>
        <taxon>Chelicerata</taxon>
        <taxon>Arachnida</taxon>
        <taxon>Araneae</taxon>
        <taxon>Araneomorphae</taxon>
        <taxon>Entelegynae</taxon>
        <taxon>Araneoidea</taxon>
        <taxon>Araneidae</taxon>
        <taxon>Araneus</taxon>
    </lineage>
</organism>
<proteinExistence type="predicted"/>
<dbReference type="EMBL" id="BGPR01003622">
    <property type="protein sequence ID" value="GBM90458.1"/>
    <property type="molecule type" value="Genomic_DNA"/>
</dbReference>
<accession>A0A4Y2JLW4</accession>
<name>A0A4Y2JLW4_ARAVE</name>
<evidence type="ECO:0000313" key="1">
    <source>
        <dbReference type="EMBL" id="GBM90458.1"/>
    </source>
</evidence>
<comment type="caution">
    <text evidence="1">The sequence shown here is derived from an EMBL/GenBank/DDBJ whole genome shotgun (WGS) entry which is preliminary data.</text>
</comment>
<keyword evidence="2" id="KW-1185">Reference proteome</keyword>
<sequence>MTREVGVCMFLTYPIRDDFEGVYIFTGQNTWKYKARKLVFLGEEVKRRKVVRSVDYGCQSVDDTFWSRAQEPLVDTCLGAKNA</sequence>
<protein>
    <submittedName>
        <fullName evidence="1">Uncharacterized protein</fullName>
    </submittedName>
</protein>
<dbReference type="Proteomes" id="UP000499080">
    <property type="component" value="Unassembled WGS sequence"/>
</dbReference>
<evidence type="ECO:0000313" key="2">
    <source>
        <dbReference type="Proteomes" id="UP000499080"/>
    </source>
</evidence>
<reference evidence="1 2" key="1">
    <citation type="journal article" date="2019" name="Sci. Rep.">
        <title>Orb-weaving spider Araneus ventricosus genome elucidates the spidroin gene catalogue.</title>
        <authorList>
            <person name="Kono N."/>
            <person name="Nakamura H."/>
            <person name="Ohtoshi R."/>
            <person name="Moran D.A.P."/>
            <person name="Shinohara A."/>
            <person name="Yoshida Y."/>
            <person name="Fujiwara M."/>
            <person name="Mori M."/>
            <person name="Tomita M."/>
            <person name="Arakawa K."/>
        </authorList>
    </citation>
    <scope>NUCLEOTIDE SEQUENCE [LARGE SCALE GENOMIC DNA]</scope>
</reference>